<dbReference type="Proteomes" id="UP000557307">
    <property type="component" value="Unassembled WGS sequence"/>
</dbReference>
<proteinExistence type="predicted"/>
<organism evidence="2 3">
    <name type="scientific">Rhabdobacter roseus</name>
    <dbReference type="NCBI Taxonomy" id="1655419"/>
    <lineage>
        <taxon>Bacteria</taxon>
        <taxon>Pseudomonadati</taxon>
        <taxon>Bacteroidota</taxon>
        <taxon>Cytophagia</taxon>
        <taxon>Cytophagales</taxon>
        <taxon>Cytophagaceae</taxon>
        <taxon>Rhabdobacter</taxon>
    </lineage>
</organism>
<dbReference type="Pfam" id="PF07920">
    <property type="entry name" value="DUF1684"/>
    <property type="match status" value="1"/>
</dbReference>
<dbReference type="PANTHER" id="PTHR41913:SF1">
    <property type="entry name" value="DUF1684 DOMAIN-CONTAINING PROTEIN"/>
    <property type="match status" value="1"/>
</dbReference>
<evidence type="ECO:0000256" key="1">
    <source>
        <dbReference type="SAM" id="Phobius"/>
    </source>
</evidence>
<name>A0A840TKF2_9BACT</name>
<dbReference type="PANTHER" id="PTHR41913">
    <property type="entry name" value="DUF1684 DOMAIN-CONTAINING PROTEIN"/>
    <property type="match status" value="1"/>
</dbReference>
<feature type="transmembrane region" description="Helical" evidence="1">
    <location>
        <begin position="6"/>
        <end position="24"/>
    </location>
</feature>
<keyword evidence="1" id="KW-0812">Transmembrane</keyword>
<keyword evidence="1" id="KW-0472">Membrane</keyword>
<evidence type="ECO:0000313" key="3">
    <source>
        <dbReference type="Proteomes" id="UP000557307"/>
    </source>
</evidence>
<evidence type="ECO:0008006" key="4">
    <source>
        <dbReference type="Google" id="ProtNLM"/>
    </source>
</evidence>
<accession>A0A840TKF2</accession>
<evidence type="ECO:0000313" key="2">
    <source>
        <dbReference type="EMBL" id="MBB5283884.1"/>
    </source>
</evidence>
<gene>
    <name evidence="2" type="ORF">HNQ92_002010</name>
</gene>
<protein>
    <recommendedName>
        <fullName evidence="4">DUF1684 domain-containing protein</fullName>
    </recommendedName>
</protein>
<reference evidence="2 3" key="1">
    <citation type="submission" date="2020-08" db="EMBL/GenBank/DDBJ databases">
        <title>Genomic Encyclopedia of Type Strains, Phase IV (KMG-IV): sequencing the most valuable type-strain genomes for metagenomic binning, comparative biology and taxonomic classification.</title>
        <authorList>
            <person name="Goeker M."/>
        </authorList>
    </citation>
    <scope>NUCLEOTIDE SEQUENCE [LARGE SCALE GENOMIC DNA]</scope>
    <source>
        <strain evidence="2 3">DSM 105074</strain>
    </source>
</reference>
<dbReference type="Gene3D" id="6.10.250.1680">
    <property type="match status" value="1"/>
</dbReference>
<dbReference type="InterPro" id="IPR012467">
    <property type="entry name" value="DUF1684"/>
</dbReference>
<keyword evidence="3" id="KW-1185">Reference proteome</keyword>
<comment type="caution">
    <text evidence="2">The sequence shown here is derived from an EMBL/GenBank/DDBJ whole genome shotgun (WGS) entry which is preliminary data.</text>
</comment>
<dbReference type="AlphaFoldDB" id="A0A840TKF2"/>
<sequence>MFKNKIIRWSTVAMLIAILAYFFVETFSSDTKTDGKKAEQTLSPEEYARQLRRDREEKDELFHHSNDSPITDKGTFKGLSYFEPDLSYRVRAALVPYTAEDKELKITYTDGTVETFERLFYADFFLDNEPQRLLLLKNEGTVSVFFRDATSGSETYGGGRYLDFTTAEVGSDSLVLDFNEAYNPYCAYNPSFACPLPPAENTLRVAIRAGEKYQAEK</sequence>
<keyword evidence="1" id="KW-1133">Transmembrane helix</keyword>
<dbReference type="EMBL" id="JACHGF010000002">
    <property type="protein sequence ID" value="MBB5283884.1"/>
    <property type="molecule type" value="Genomic_DNA"/>
</dbReference>